<evidence type="ECO:0000259" key="1">
    <source>
        <dbReference type="PROSITE" id="PS50995"/>
    </source>
</evidence>
<dbReference type="InterPro" id="IPR039422">
    <property type="entry name" value="MarR/SlyA-like"/>
</dbReference>
<reference evidence="3" key="1">
    <citation type="journal article" date="2019" name="Int. J. Syst. Evol. Microbiol.">
        <title>The Global Catalogue of Microorganisms (GCM) 10K type strain sequencing project: providing services to taxonomists for standard genome sequencing and annotation.</title>
        <authorList>
            <consortium name="The Broad Institute Genomics Platform"/>
            <consortium name="The Broad Institute Genome Sequencing Center for Infectious Disease"/>
            <person name="Wu L."/>
            <person name="Ma J."/>
        </authorList>
    </citation>
    <scope>NUCLEOTIDE SEQUENCE [LARGE SCALE GENOMIC DNA]</scope>
    <source>
        <strain evidence="3">KCTC 42586</strain>
    </source>
</reference>
<evidence type="ECO:0000313" key="3">
    <source>
        <dbReference type="Proteomes" id="UP001596263"/>
    </source>
</evidence>
<proteinExistence type="predicted"/>
<name>A0ABW0CRG8_STRCD</name>
<evidence type="ECO:0000313" key="2">
    <source>
        <dbReference type="EMBL" id="MFC5218450.1"/>
    </source>
</evidence>
<dbReference type="EMBL" id="JBHSKM010000024">
    <property type="protein sequence ID" value="MFC5218450.1"/>
    <property type="molecule type" value="Genomic_DNA"/>
</dbReference>
<protein>
    <submittedName>
        <fullName evidence="2">MarR family winged helix-turn-helix transcriptional regulator</fullName>
    </submittedName>
</protein>
<keyword evidence="3" id="KW-1185">Reference proteome</keyword>
<dbReference type="SUPFAM" id="SSF46785">
    <property type="entry name" value="Winged helix' DNA-binding domain"/>
    <property type="match status" value="1"/>
</dbReference>
<dbReference type="Proteomes" id="UP001596263">
    <property type="component" value="Unassembled WGS sequence"/>
</dbReference>
<organism evidence="2 3">
    <name type="scientific">Streptomyces coerulescens</name>
    <dbReference type="NCBI Taxonomy" id="29304"/>
    <lineage>
        <taxon>Bacteria</taxon>
        <taxon>Bacillati</taxon>
        <taxon>Actinomycetota</taxon>
        <taxon>Actinomycetes</taxon>
        <taxon>Kitasatosporales</taxon>
        <taxon>Streptomycetaceae</taxon>
        <taxon>Streptomyces</taxon>
    </lineage>
</organism>
<dbReference type="PROSITE" id="PS50995">
    <property type="entry name" value="HTH_MARR_2"/>
    <property type="match status" value="1"/>
</dbReference>
<dbReference type="SMART" id="SM00347">
    <property type="entry name" value="HTH_MARR"/>
    <property type="match status" value="1"/>
</dbReference>
<comment type="caution">
    <text evidence="2">The sequence shown here is derived from an EMBL/GenBank/DDBJ whole genome shotgun (WGS) entry which is preliminary data.</text>
</comment>
<accession>A0ABW0CRG8</accession>
<dbReference type="PANTHER" id="PTHR33164:SF43">
    <property type="entry name" value="HTH-TYPE TRANSCRIPTIONAL REPRESSOR YETL"/>
    <property type="match status" value="1"/>
</dbReference>
<sequence>MSDETALLIADVLEAAGALRRLGEETAGAEGLTQARWQVLSVASEEPLTIPQAARRLGVSRQNIQRVANDLVSLGLAAYTPNPDHRSSPLLTVTPQGQESLARLTDRATKMHRSLFAGIPDEEIRATRASLRRLLTELDRHEGTPGKR</sequence>
<dbReference type="InterPro" id="IPR036390">
    <property type="entry name" value="WH_DNA-bd_sf"/>
</dbReference>
<dbReference type="PANTHER" id="PTHR33164">
    <property type="entry name" value="TRANSCRIPTIONAL REGULATOR, MARR FAMILY"/>
    <property type="match status" value="1"/>
</dbReference>
<feature type="domain" description="HTH marR-type" evidence="1">
    <location>
        <begin position="5"/>
        <end position="136"/>
    </location>
</feature>
<dbReference type="InterPro" id="IPR000835">
    <property type="entry name" value="HTH_MarR-typ"/>
</dbReference>
<dbReference type="InterPro" id="IPR036388">
    <property type="entry name" value="WH-like_DNA-bd_sf"/>
</dbReference>
<gene>
    <name evidence="2" type="ORF">ACFPQ9_31870</name>
</gene>
<dbReference type="RefSeq" id="WP_380861221.1">
    <property type="nucleotide sequence ID" value="NZ_JBHSKM010000024.1"/>
</dbReference>
<dbReference type="Gene3D" id="1.10.10.10">
    <property type="entry name" value="Winged helix-like DNA-binding domain superfamily/Winged helix DNA-binding domain"/>
    <property type="match status" value="1"/>
</dbReference>
<dbReference type="Pfam" id="PF12802">
    <property type="entry name" value="MarR_2"/>
    <property type="match status" value="1"/>
</dbReference>